<accession>M0K256</accession>
<comment type="caution">
    <text evidence="1">The sequence shown here is derived from an EMBL/GenBank/DDBJ whole genome shotgun (WGS) entry which is preliminary data.</text>
</comment>
<keyword evidence="2" id="KW-1185">Reference proteome</keyword>
<protein>
    <submittedName>
        <fullName evidence="1">Uncharacterized protein</fullName>
    </submittedName>
</protein>
<evidence type="ECO:0000313" key="1">
    <source>
        <dbReference type="EMBL" id="EMA14873.1"/>
    </source>
</evidence>
<dbReference type="PATRIC" id="fig|662475.6.peg.2993"/>
<dbReference type="AlphaFoldDB" id="M0K256"/>
<evidence type="ECO:0000313" key="2">
    <source>
        <dbReference type="Proteomes" id="UP000011687"/>
    </source>
</evidence>
<dbReference type="RefSeq" id="WP_007189796.1">
    <property type="nucleotide sequence ID" value="NZ_AOLS01000072.1"/>
</dbReference>
<dbReference type="EMBL" id="AOLS01000072">
    <property type="protein sequence ID" value="EMA14873.1"/>
    <property type="molecule type" value="Genomic_DNA"/>
</dbReference>
<proteinExistence type="predicted"/>
<dbReference type="Proteomes" id="UP000011687">
    <property type="component" value="Unassembled WGS sequence"/>
</dbReference>
<dbReference type="Pfam" id="PF20126">
    <property type="entry name" value="TumE"/>
    <property type="match status" value="1"/>
</dbReference>
<name>M0K256_9EURY</name>
<organism evidence="1 2">
    <name type="scientific">Haloarcula marismortui ATCC 33799</name>
    <dbReference type="NCBI Taxonomy" id="662475"/>
    <lineage>
        <taxon>Archaea</taxon>
        <taxon>Methanobacteriati</taxon>
        <taxon>Methanobacteriota</taxon>
        <taxon>Stenosarchaea group</taxon>
        <taxon>Halobacteria</taxon>
        <taxon>Halobacteriales</taxon>
        <taxon>Haloarculaceae</taxon>
        <taxon>Haloarcula</taxon>
    </lineage>
</organism>
<reference evidence="1 2" key="1">
    <citation type="journal article" date="2014" name="PLoS Genet.">
        <title>Phylogenetically driven sequencing of extremely halophilic archaea reveals strategies for static and dynamic osmo-response.</title>
        <authorList>
            <person name="Becker E.A."/>
            <person name="Seitzer P.M."/>
            <person name="Tritt A."/>
            <person name="Larsen D."/>
            <person name="Krusor M."/>
            <person name="Yao A.I."/>
            <person name="Wu D."/>
            <person name="Madern D."/>
            <person name="Eisen J.A."/>
            <person name="Darling A.E."/>
            <person name="Facciotti M.T."/>
        </authorList>
    </citation>
    <scope>NUCLEOTIDE SEQUENCE [LARGE SCALE GENOMIC DNA]</scope>
    <source>
        <strain evidence="1 2">ATCC 33799</strain>
    </source>
</reference>
<gene>
    <name evidence="1" type="ORF">C435_15272</name>
</gene>
<sequence length="98" mass="11224">MGDDVVVLEDEIQAYDDGTVARVRVLEVPESDQYPDGVKYAFHYREAGAADPIIRFDNHHGAHELHIAGQVFEFEFDGLQPLYQAWRAALPPEKRIDW</sequence>
<dbReference type="InterPro" id="IPR045397">
    <property type="entry name" value="TumE-like"/>
</dbReference>